<evidence type="ECO:0000313" key="6">
    <source>
        <dbReference type="EMBL" id="EDO45916.1"/>
    </source>
</evidence>
<organism evidence="6 7">
    <name type="scientific">Nematostella vectensis</name>
    <name type="common">Starlet sea anemone</name>
    <dbReference type="NCBI Taxonomy" id="45351"/>
    <lineage>
        <taxon>Eukaryota</taxon>
        <taxon>Metazoa</taxon>
        <taxon>Cnidaria</taxon>
        <taxon>Anthozoa</taxon>
        <taxon>Hexacorallia</taxon>
        <taxon>Actiniaria</taxon>
        <taxon>Edwardsiidae</taxon>
        <taxon>Nematostella</taxon>
    </lineage>
</organism>
<dbReference type="InParanoid" id="A7RRA7"/>
<dbReference type="PANTHER" id="PTHR48024">
    <property type="entry name" value="GEO13361P1-RELATED"/>
    <property type="match status" value="1"/>
</dbReference>
<dbReference type="InterPro" id="IPR050886">
    <property type="entry name" value="RNA-binding_reg"/>
</dbReference>
<feature type="compositionally biased region" description="Acidic residues" evidence="3">
    <location>
        <begin position="247"/>
        <end position="258"/>
    </location>
</feature>
<evidence type="ECO:0000256" key="1">
    <source>
        <dbReference type="ARBA" id="ARBA00022884"/>
    </source>
</evidence>
<dbReference type="Gene3D" id="3.30.70.330">
    <property type="match status" value="1"/>
</dbReference>
<dbReference type="AlphaFoldDB" id="A7RRA7"/>
<gene>
    <name evidence="6" type="ORF">NEMVEDRAFT_v1g200949</name>
</gene>
<dbReference type="PROSITE" id="PS50829">
    <property type="entry name" value="GYF"/>
    <property type="match status" value="1"/>
</dbReference>
<feature type="compositionally biased region" description="Low complexity" evidence="3">
    <location>
        <begin position="232"/>
        <end position="246"/>
    </location>
</feature>
<dbReference type="SUPFAM" id="SSF55277">
    <property type="entry name" value="GYF domain"/>
    <property type="match status" value="1"/>
</dbReference>
<evidence type="ECO:0000259" key="4">
    <source>
        <dbReference type="PROSITE" id="PS50102"/>
    </source>
</evidence>
<reference evidence="6 7" key="1">
    <citation type="journal article" date="2007" name="Science">
        <title>Sea anemone genome reveals ancestral eumetazoan gene repertoire and genomic organization.</title>
        <authorList>
            <person name="Putnam N.H."/>
            <person name="Srivastava M."/>
            <person name="Hellsten U."/>
            <person name="Dirks B."/>
            <person name="Chapman J."/>
            <person name="Salamov A."/>
            <person name="Terry A."/>
            <person name="Shapiro H."/>
            <person name="Lindquist E."/>
            <person name="Kapitonov V.V."/>
            <person name="Jurka J."/>
            <person name="Genikhovich G."/>
            <person name="Grigoriev I.V."/>
            <person name="Lucas S.M."/>
            <person name="Steele R.E."/>
            <person name="Finnerty J.R."/>
            <person name="Technau U."/>
            <person name="Martindale M.Q."/>
            <person name="Rokhsar D.S."/>
        </authorList>
    </citation>
    <scope>NUCLEOTIDE SEQUENCE [LARGE SCALE GENOMIC DNA]</scope>
    <source>
        <strain evidence="7">CH2 X CH6</strain>
    </source>
</reference>
<name>A7RRA7_NEMVE</name>
<dbReference type="InterPro" id="IPR035445">
    <property type="entry name" value="GYF-like_dom_sf"/>
</dbReference>
<feature type="compositionally biased region" description="Basic and acidic residues" evidence="3">
    <location>
        <begin position="266"/>
        <end position="284"/>
    </location>
</feature>
<dbReference type="InterPro" id="IPR035979">
    <property type="entry name" value="RBD_domain_sf"/>
</dbReference>
<dbReference type="Pfam" id="PF02213">
    <property type="entry name" value="GYF"/>
    <property type="match status" value="1"/>
</dbReference>
<accession>A7RRA7</accession>
<dbReference type="InterPro" id="IPR012677">
    <property type="entry name" value="Nucleotide-bd_a/b_plait_sf"/>
</dbReference>
<dbReference type="Gene3D" id="3.30.1490.40">
    <property type="match status" value="1"/>
</dbReference>
<dbReference type="eggNOG" id="KOG0118">
    <property type="taxonomic scope" value="Eukaryota"/>
</dbReference>
<feature type="compositionally biased region" description="Polar residues" evidence="3">
    <location>
        <begin position="1"/>
        <end position="13"/>
    </location>
</feature>
<dbReference type="InterPro" id="IPR000504">
    <property type="entry name" value="RRM_dom"/>
</dbReference>
<dbReference type="SMART" id="SM00360">
    <property type="entry name" value="RRM"/>
    <property type="match status" value="1"/>
</dbReference>
<feature type="region of interest" description="Disordered" evidence="3">
    <location>
        <begin position="364"/>
        <end position="383"/>
    </location>
</feature>
<dbReference type="GO" id="GO:0005634">
    <property type="term" value="C:nucleus"/>
    <property type="evidence" value="ECO:0000318"/>
    <property type="project" value="GO_Central"/>
</dbReference>
<feature type="compositionally biased region" description="Basic and acidic residues" evidence="3">
    <location>
        <begin position="364"/>
        <end position="377"/>
    </location>
</feature>
<evidence type="ECO:0000259" key="5">
    <source>
        <dbReference type="PROSITE" id="PS50829"/>
    </source>
</evidence>
<dbReference type="SUPFAM" id="SSF54928">
    <property type="entry name" value="RNA-binding domain, RBD"/>
    <property type="match status" value="1"/>
</dbReference>
<proteinExistence type="predicted"/>
<dbReference type="GO" id="GO:0003729">
    <property type="term" value="F:mRNA binding"/>
    <property type="evidence" value="ECO:0000318"/>
    <property type="project" value="GO_Central"/>
</dbReference>
<evidence type="ECO:0000313" key="7">
    <source>
        <dbReference type="Proteomes" id="UP000001593"/>
    </source>
</evidence>
<dbReference type="OrthoDB" id="442677at2759"/>
<dbReference type="PANTHER" id="PTHR48024:SF52">
    <property type="entry name" value="RRM DOMAIN-CONTAINING PROTEIN"/>
    <property type="match status" value="1"/>
</dbReference>
<dbReference type="EMBL" id="DS469531">
    <property type="protein sequence ID" value="EDO45916.1"/>
    <property type="molecule type" value="Genomic_DNA"/>
</dbReference>
<dbReference type="Pfam" id="PF00076">
    <property type="entry name" value="RRM_1"/>
    <property type="match status" value="1"/>
</dbReference>
<feature type="domain" description="GYF" evidence="5">
    <location>
        <begin position="160"/>
        <end position="219"/>
    </location>
</feature>
<dbReference type="STRING" id="45351.A7RRA7"/>
<dbReference type="PhylomeDB" id="A7RRA7"/>
<keyword evidence="7" id="KW-1185">Reference proteome</keyword>
<feature type="compositionally biased region" description="Basic and acidic residues" evidence="3">
    <location>
        <begin position="17"/>
        <end position="33"/>
    </location>
</feature>
<evidence type="ECO:0008006" key="8">
    <source>
        <dbReference type="Google" id="ProtNLM"/>
    </source>
</evidence>
<dbReference type="OMA" id="TLYWEYK"/>
<keyword evidence="1 2" id="KW-0694">RNA-binding</keyword>
<evidence type="ECO:0000256" key="3">
    <source>
        <dbReference type="SAM" id="MobiDB-lite"/>
    </source>
</evidence>
<feature type="compositionally biased region" description="Polar residues" evidence="3">
    <location>
        <begin position="286"/>
        <end position="301"/>
    </location>
</feature>
<protein>
    <recommendedName>
        <fullName evidence="8">RRM domain-containing protein</fullName>
    </recommendedName>
</protein>
<dbReference type="InterPro" id="IPR003169">
    <property type="entry name" value="GYF"/>
</dbReference>
<feature type="domain" description="RRM" evidence="4">
    <location>
        <begin position="62"/>
        <end position="142"/>
    </location>
</feature>
<feature type="region of interest" description="Disordered" evidence="3">
    <location>
        <begin position="1"/>
        <end position="39"/>
    </location>
</feature>
<evidence type="ECO:0000256" key="2">
    <source>
        <dbReference type="PROSITE-ProRule" id="PRU00176"/>
    </source>
</evidence>
<feature type="compositionally biased region" description="Basic and acidic residues" evidence="3">
    <location>
        <begin position="302"/>
        <end position="315"/>
    </location>
</feature>
<feature type="region of interest" description="Disordered" evidence="3">
    <location>
        <begin position="209"/>
        <end position="336"/>
    </location>
</feature>
<dbReference type="Proteomes" id="UP000001593">
    <property type="component" value="Unassembled WGS sequence"/>
</dbReference>
<sequence>MATFGWSYNSNVSGAKPPKEQPRKLEEWQKERPVSGVPLHRQTHSTESIYAGMKRKRYNPRSKVFVGNLNRDTKPVTLAEYFSVFGEIEGLRIVKDHETGISRGFAFITFTEPESASKAIRWCKHHHPQLDGRQITISGAERRRKAEIPRSNKSRRTGQTLYWEYKWHDKPDAEVFGPYETSLMLEWSNAGFFNIGCWVRQADPHVEKYSEHTTDSEPSEENTEVVPAITAESSTISQSLVVSYSSSEEEDGEIESEDNSLNNSHSENDSKNRVSEKKYEEKTGENLVTETYQEQKSYQNSDYERQKSDRERTEAESSQITSRNTDESKETFAGSSRLPYDLSHSTAGSADLYAYACADPVDDNGYKAHDLLGRDSSSDEDEGFYAEDSRPLVANEFVHVHEVDFSIFP</sequence>
<dbReference type="HOGENOM" id="CLU_673202_0_0_1"/>
<dbReference type="PROSITE" id="PS50102">
    <property type="entry name" value="RRM"/>
    <property type="match status" value="1"/>
</dbReference>
<dbReference type="KEGG" id="nve:5518007"/>